<dbReference type="GO" id="GO:0005737">
    <property type="term" value="C:cytoplasm"/>
    <property type="evidence" value="ECO:0007669"/>
    <property type="project" value="TreeGrafter"/>
</dbReference>
<feature type="domain" description="FAD dependent oxidoreductase" evidence="1">
    <location>
        <begin position="33"/>
        <end position="390"/>
    </location>
</feature>
<dbReference type="Gene3D" id="3.30.9.10">
    <property type="entry name" value="D-Amino Acid Oxidase, subunit A, domain 2"/>
    <property type="match status" value="1"/>
</dbReference>
<protein>
    <recommendedName>
        <fullName evidence="1">FAD dependent oxidoreductase domain-containing protein</fullName>
    </recommendedName>
</protein>
<comment type="caution">
    <text evidence="2">The sequence shown here is derived from an EMBL/GenBank/DDBJ whole genome shotgun (WGS) entry which is preliminary data.</text>
</comment>
<proteinExistence type="predicted"/>
<dbReference type="SUPFAM" id="SSF51905">
    <property type="entry name" value="FAD/NAD(P)-binding domain"/>
    <property type="match status" value="1"/>
</dbReference>
<dbReference type="Gene3D" id="3.50.50.60">
    <property type="entry name" value="FAD/NAD(P)-binding domain"/>
    <property type="match status" value="1"/>
</dbReference>
<name>A0A1S2VJF5_9BACT</name>
<dbReference type="OrthoDB" id="9767869at2"/>
<accession>A0A1S2VJF5</accession>
<dbReference type="Proteomes" id="UP000181790">
    <property type="component" value="Unassembled WGS sequence"/>
</dbReference>
<dbReference type="PANTHER" id="PTHR13847:SF201">
    <property type="entry name" value="PUTATIBE OXIDOREDUCTASE"/>
    <property type="match status" value="1"/>
</dbReference>
<organism evidence="2 3">
    <name type="scientific">Arsenicibacter rosenii</name>
    <dbReference type="NCBI Taxonomy" id="1750698"/>
    <lineage>
        <taxon>Bacteria</taxon>
        <taxon>Pseudomonadati</taxon>
        <taxon>Bacteroidota</taxon>
        <taxon>Cytophagia</taxon>
        <taxon>Cytophagales</taxon>
        <taxon>Spirosomataceae</taxon>
        <taxon>Arsenicibacter</taxon>
    </lineage>
</organism>
<dbReference type="AlphaFoldDB" id="A0A1S2VJF5"/>
<dbReference type="InterPro" id="IPR036188">
    <property type="entry name" value="FAD/NAD-bd_sf"/>
</dbReference>
<dbReference type="EMBL" id="MORL01000009">
    <property type="protein sequence ID" value="OIN57958.1"/>
    <property type="molecule type" value="Genomic_DNA"/>
</dbReference>
<dbReference type="PANTHER" id="PTHR13847">
    <property type="entry name" value="SARCOSINE DEHYDROGENASE-RELATED"/>
    <property type="match status" value="1"/>
</dbReference>
<dbReference type="RefSeq" id="WP_071504548.1">
    <property type="nucleotide sequence ID" value="NZ_MORL01000009.1"/>
</dbReference>
<evidence type="ECO:0000259" key="1">
    <source>
        <dbReference type="Pfam" id="PF01266"/>
    </source>
</evidence>
<keyword evidence="3" id="KW-1185">Reference proteome</keyword>
<reference evidence="2 3" key="1">
    <citation type="submission" date="2016-10" db="EMBL/GenBank/DDBJ databases">
        <title>Arsenicibacter rosenii gen. nov., sp. nov., an efficient arsenic-methylating bacterium isolated from an arsenic-contaminated paddy soil.</title>
        <authorList>
            <person name="Huang K."/>
        </authorList>
    </citation>
    <scope>NUCLEOTIDE SEQUENCE [LARGE SCALE GENOMIC DNA]</scope>
    <source>
        <strain evidence="2 3">SM-1</strain>
    </source>
</reference>
<gene>
    <name evidence="2" type="ORF">BLX24_17870</name>
</gene>
<evidence type="ECO:0000313" key="3">
    <source>
        <dbReference type="Proteomes" id="UP000181790"/>
    </source>
</evidence>
<evidence type="ECO:0000313" key="2">
    <source>
        <dbReference type="EMBL" id="OIN57958.1"/>
    </source>
</evidence>
<sequence>MNVRSAQTYWLENQSVPNAARTTPILQPHTSCDVLIMGGGITGALVAYELHRAGIDTVLIDKRTLGRGSTAASTALIQYEIDVPLHQLIQQVGEQDAVLAYKLCLWAIYKLRDIVGRLDTRCGFNQKHSLYYAAKADDIDMLREEYEARAKYGFQVAWLDRQAIKAQFGFDAPGGILSQEAAELDAMDLTQALYRYLIDRGLRVFEETTAEEIDYGFKRARIRTNHDTEIFARKIVYATGYETQQMMQRDQAAYADALKLKSTYALVTEPLANMPEALRRSLIWDTDEPYFYARTARDNRLMLGGEDEWVVDAAERDAMIPQKQEKLLKKINELFPDVEAKPHLTWAGTFAETQDGLPYIGEHERYPHSYFALGFGGNGITFSITAANIIRNLFQNGDCNYGGMFRFGR</sequence>
<dbReference type="InterPro" id="IPR006076">
    <property type="entry name" value="FAD-dep_OxRdtase"/>
</dbReference>
<dbReference type="Pfam" id="PF01266">
    <property type="entry name" value="DAO"/>
    <property type="match status" value="1"/>
</dbReference>